<reference evidence="1 2" key="1">
    <citation type="submission" date="2016-12" db="EMBL/GenBank/DDBJ databases">
        <title>Trade-off between light-utilization and light-protection in marine flavobacteria.</title>
        <authorList>
            <person name="Kumagai Y."/>
            <person name="Yoshizawa S."/>
            <person name="Kogure K."/>
            <person name="Iwasaki W."/>
        </authorList>
    </citation>
    <scope>NUCLEOTIDE SEQUENCE [LARGE SCALE GENOMIC DNA]</scope>
    <source>
        <strain evidence="1 2">KCTC 12100</strain>
    </source>
</reference>
<name>A0A2P6CET5_9FLAO</name>
<dbReference type="RefSeq" id="WP_245893510.1">
    <property type="nucleotide sequence ID" value="NZ_CP150661.1"/>
</dbReference>
<evidence type="ECO:0000313" key="2">
    <source>
        <dbReference type="Proteomes" id="UP000247345"/>
    </source>
</evidence>
<accession>A0A2P6CET5</accession>
<dbReference type="Proteomes" id="UP000247345">
    <property type="component" value="Unassembled WGS sequence"/>
</dbReference>
<sequence>MKTQFDLSIKTPCLEKFDNFTKTNNGGFCNSCNKEVIDFTKMTSQQIIEYFKKPKNGTCGVFNKMQLTSYQEKTLPKNRWQFRALAGLGLSIISLFPINEMKAQEQKNKTEIHKNTLTNKVVSTEKQEAQIVKGIISDEDGVLPGASIVLKGTTIGVATNFDGEFTFPKPLQKGDVLLVSYLGYQTEILVIKEKQLNINYNLELKLDSCNIMGKVTTNKVFKTKRSLWKRLTSKN</sequence>
<gene>
    <name evidence="1" type="ORF">BTO14_09205</name>
</gene>
<dbReference type="InterPro" id="IPR008969">
    <property type="entry name" value="CarboxyPept-like_regulatory"/>
</dbReference>
<proteinExistence type="predicted"/>
<keyword evidence="2" id="KW-1185">Reference proteome</keyword>
<organism evidence="1 2">
    <name type="scientific">Polaribacter butkevichii</name>
    <dbReference type="NCBI Taxonomy" id="218490"/>
    <lineage>
        <taxon>Bacteria</taxon>
        <taxon>Pseudomonadati</taxon>
        <taxon>Bacteroidota</taxon>
        <taxon>Flavobacteriia</taxon>
        <taxon>Flavobacteriales</taxon>
        <taxon>Flavobacteriaceae</taxon>
    </lineage>
</organism>
<evidence type="ECO:0000313" key="1">
    <source>
        <dbReference type="EMBL" id="PQJ73427.1"/>
    </source>
</evidence>
<evidence type="ECO:0008006" key="3">
    <source>
        <dbReference type="Google" id="ProtNLM"/>
    </source>
</evidence>
<dbReference type="Pfam" id="PF13715">
    <property type="entry name" value="CarbopepD_reg_2"/>
    <property type="match status" value="1"/>
</dbReference>
<dbReference type="AlphaFoldDB" id="A0A2P6CET5"/>
<dbReference type="EMBL" id="MSCK01000001">
    <property type="protein sequence ID" value="PQJ73427.1"/>
    <property type="molecule type" value="Genomic_DNA"/>
</dbReference>
<protein>
    <recommendedName>
        <fullName evidence="3">CarboxypepD_reg-like domain-containing protein</fullName>
    </recommendedName>
</protein>
<dbReference type="SUPFAM" id="SSF49464">
    <property type="entry name" value="Carboxypeptidase regulatory domain-like"/>
    <property type="match status" value="1"/>
</dbReference>
<comment type="caution">
    <text evidence="1">The sequence shown here is derived from an EMBL/GenBank/DDBJ whole genome shotgun (WGS) entry which is preliminary data.</text>
</comment>